<dbReference type="GO" id="GO:0008360">
    <property type="term" value="P:regulation of cell shape"/>
    <property type="evidence" value="ECO:0007669"/>
    <property type="project" value="UniProtKB-KW"/>
</dbReference>
<comment type="subcellular location">
    <subcellularLocation>
        <location evidence="7">Cell membrane</location>
        <topology evidence="7">Multi-pass membrane protein</topology>
    </subcellularLocation>
    <subcellularLocation>
        <location evidence="1">Membrane</location>
        <topology evidence="1">Multi-pass membrane protein</topology>
    </subcellularLocation>
</comment>
<feature type="transmembrane region" description="Helical" evidence="7">
    <location>
        <begin position="6"/>
        <end position="28"/>
    </location>
</feature>
<dbReference type="eggNOG" id="COG0472">
    <property type="taxonomic scope" value="Bacteria"/>
</dbReference>
<dbReference type="NCBIfam" id="TIGR00445">
    <property type="entry name" value="mraY"/>
    <property type="match status" value="1"/>
</dbReference>
<dbReference type="PANTHER" id="PTHR22926:SF5">
    <property type="entry name" value="PHOSPHO-N-ACETYLMURAMOYL-PENTAPEPTIDE-TRANSFERASE HOMOLOG"/>
    <property type="match status" value="1"/>
</dbReference>
<dbReference type="GO" id="GO:0071555">
    <property type="term" value="P:cell wall organization"/>
    <property type="evidence" value="ECO:0007669"/>
    <property type="project" value="UniProtKB-KW"/>
</dbReference>
<feature type="transmembrane region" description="Helical" evidence="7">
    <location>
        <begin position="175"/>
        <end position="194"/>
    </location>
</feature>
<comment type="pathway">
    <text evidence="7">Cell wall biogenesis; peptidoglycan biosynthesis.</text>
</comment>
<comment type="function">
    <text evidence="7">Catalyzes the initial step of the lipid cycle reactions in the biosynthesis of the cell wall peptidoglycan: transfers peptidoglycan precursor phospho-MurNAc-pentapeptide from UDP-MurNAc-pentapeptide onto the lipid carrier undecaprenyl phosphate, yielding undecaprenyl-pyrophosphoryl-MurNAc-pentapeptide, known as lipid I.</text>
</comment>
<dbReference type="AlphaFoldDB" id="A0A0R1RHP6"/>
<dbReference type="HAMAP" id="MF_00038">
    <property type="entry name" value="MraY"/>
    <property type="match status" value="1"/>
</dbReference>
<dbReference type="OrthoDB" id="9805475at2"/>
<dbReference type="GO" id="GO:0009252">
    <property type="term" value="P:peptidoglycan biosynthetic process"/>
    <property type="evidence" value="ECO:0007669"/>
    <property type="project" value="UniProtKB-UniRule"/>
</dbReference>
<evidence type="ECO:0000256" key="9">
    <source>
        <dbReference type="PIRSR" id="PIRSR600715-1"/>
    </source>
</evidence>
<evidence type="ECO:0000256" key="6">
    <source>
        <dbReference type="ARBA" id="ARBA00023136"/>
    </source>
</evidence>
<dbReference type="Pfam" id="PF10555">
    <property type="entry name" value="MraY_sig1"/>
    <property type="match status" value="1"/>
</dbReference>
<dbReference type="EMBL" id="AZFF01000005">
    <property type="protein sequence ID" value="KRL56236.1"/>
    <property type="molecule type" value="Genomic_DNA"/>
</dbReference>
<comment type="catalytic activity">
    <reaction evidence="7">
        <text>UDP-N-acetyl-alpha-D-muramoyl-L-alanyl-gamma-D-glutamyl-L-lysyl-D-alanyl-D-alanine + di-trans,octa-cis-undecaprenyl phosphate = Mur2Ac(oyl-L-Ala-gamma-D-Glu-L-Lys-D-Ala-D-Ala)-di-trans,octa-cis-undecaprenyl diphosphate + UMP</text>
        <dbReference type="Rhea" id="RHEA:21920"/>
        <dbReference type="ChEBI" id="CHEBI:57865"/>
        <dbReference type="ChEBI" id="CHEBI:60032"/>
        <dbReference type="ChEBI" id="CHEBI:60392"/>
        <dbReference type="ChEBI" id="CHEBI:70758"/>
        <dbReference type="EC" id="2.7.8.13"/>
    </reaction>
</comment>
<feature type="transmembrane region" description="Helical" evidence="7">
    <location>
        <begin position="117"/>
        <end position="136"/>
    </location>
</feature>
<name>A0A0R1RHP6_9LACO</name>
<keyword evidence="3 7" id="KW-0808">Transferase</keyword>
<dbReference type="PATRIC" id="fig|1114972.6.peg.2338"/>
<evidence type="ECO:0000313" key="11">
    <source>
        <dbReference type="Proteomes" id="UP000051999"/>
    </source>
</evidence>
<comment type="cofactor">
    <cofactor evidence="7 9">
        <name>Mg(2+)</name>
        <dbReference type="ChEBI" id="CHEBI:18420"/>
    </cofactor>
</comment>
<dbReference type="RefSeq" id="WP_017262810.1">
    <property type="nucleotide sequence ID" value="NZ_AUAW01000006.1"/>
</dbReference>
<feature type="transmembrane region" description="Helical" evidence="7">
    <location>
        <begin position="200"/>
        <end position="219"/>
    </location>
</feature>
<feature type="transmembrane region" description="Helical" evidence="7">
    <location>
        <begin position="79"/>
        <end position="97"/>
    </location>
</feature>
<evidence type="ECO:0000256" key="8">
    <source>
        <dbReference type="NCBIfam" id="TIGR00445"/>
    </source>
</evidence>
<feature type="transmembrane region" description="Helical" evidence="7">
    <location>
        <begin position="142"/>
        <end position="163"/>
    </location>
</feature>
<gene>
    <name evidence="7" type="primary">mraY</name>
    <name evidence="10" type="ORF">FD35_GL002281</name>
</gene>
<keyword evidence="6 7" id="KW-0472">Membrane</keyword>
<keyword evidence="7" id="KW-1003">Cell membrane</keyword>
<proteinExistence type="inferred from homology"/>
<comment type="similarity">
    <text evidence="2 7">Belongs to the glycosyltransferase 4 family. MraY subfamily.</text>
</comment>
<evidence type="ECO:0000256" key="7">
    <source>
        <dbReference type="HAMAP-Rule" id="MF_00038"/>
    </source>
</evidence>
<evidence type="ECO:0000313" key="10">
    <source>
        <dbReference type="EMBL" id="KRL56236.1"/>
    </source>
</evidence>
<evidence type="ECO:0000256" key="5">
    <source>
        <dbReference type="ARBA" id="ARBA00022989"/>
    </source>
</evidence>
<organism evidence="10 11">
    <name type="scientific">Furfurilactobacillus rossiae DSM 15814</name>
    <dbReference type="NCBI Taxonomy" id="1114972"/>
    <lineage>
        <taxon>Bacteria</taxon>
        <taxon>Bacillati</taxon>
        <taxon>Bacillota</taxon>
        <taxon>Bacilli</taxon>
        <taxon>Lactobacillales</taxon>
        <taxon>Lactobacillaceae</taxon>
        <taxon>Furfurilactobacillus</taxon>
    </lineage>
</organism>
<protein>
    <recommendedName>
        <fullName evidence="7 8">Phospho-N-acetylmuramoyl-pentapeptide-transferase</fullName>
        <ecNumber evidence="7 8">2.7.8.13</ecNumber>
    </recommendedName>
    <alternativeName>
        <fullName evidence="7">UDP-MurNAc-pentapeptide phosphotransferase</fullName>
    </alternativeName>
</protein>
<dbReference type="PROSITE" id="PS01348">
    <property type="entry name" value="MRAY_2"/>
    <property type="match status" value="1"/>
</dbReference>
<evidence type="ECO:0000256" key="3">
    <source>
        <dbReference type="ARBA" id="ARBA00022679"/>
    </source>
</evidence>
<accession>A0A0R1RHP6</accession>
<dbReference type="PROSITE" id="PS01347">
    <property type="entry name" value="MRAY_1"/>
    <property type="match status" value="1"/>
</dbReference>
<keyword evidence="5 7" id="KW-1133">Transmembrane helix</keyword>
<keyword evidence="11" id="KW-1185">Reference proteome</keyword>
<sequence length="322" mass="35711">MQVRIWLWSLIIAFAVTAIFLPFLIRYFRAHGEGQTIWEKGLSWHEKKNGTPTMGGLMFITASVVATLIVGIWKHVLNGSAGILLFTLVFYGLLGMWDDSIKVFNRQNDGLKAWQKMLGQIVGAIVFIIVFSYEGFSMSLRVPFIGDVPLGVGYVLFAIIWLIGFSNAVNLTDGLDGLATGLSIIAFLAYGIIAQHQRQYGVMVFCLTVVGALAAFLIWNHKPAKIFMGDMGSLALGGALAAVSLLLHHELSLLWVGGVFVIETATVMIQVSYFHITHGKRLFKMTPIHHQFELDGWGEWRIDLTFWAIGAVFAATGVWAMW</sequence>
<dbReference type="PANTHER" id="PTHR22926">
    <property type="entry name" value="PHOSPHO-N-ACETYLMURAMOYL-PENTAPEPTIDE-TRANSFERASE"/>
    <property type="match status" value="1"/>
</dbReference>
<feature type="binding site" evidence="9">
    <location>
        <position position="230"/>
    </location>
    <ligand>
        <name>Mg(2+)</name>
        <dbReference type="ChEBI" id="CHEBI:18420"/>
    </ligand>
</feature>
<reference evidence="10 11" key="1">
    <citation type="journal article" date="2015" name="Genome Announc.">
        <title>Expanding the biotechnology potential of lactobacilli through comparative genomics of 213 strains and associated genera.</title>
        <authorList>
            <person name="Sun Z."/>
            <person name="Harris H.M."/>
            <person name="McCann A."/>
            <person name="Guo C."/>
            <person name="Argimon S."/>
            <person name="Zhang W."/>
            <person name="Yang X."/>
            <person name="Jeffery I.B."/>
            <person name="Cooney J.C."/>
            <person name="Kagawa T.F."/>
            <person name="Liu W."/>
            <person name="Song Y."/>
            <person name="Salvetti E."/>
            <person name="Wrobel A."/>
            <person name="Rasinkangas P."/>
            <person name="Parkhill J."/>
            <person name="Rea M.C."/>
            <person name="O'Sullivan O."/>
            <person name="Ritari J."/>
            <person name="Douillard F.P."/>
            <person name="Paul Ross R."/>
            <person name="Yang R."/>
            <person name="Briner A.E."/>
            <person name="Felis G.E."/>
            <person name="de Vos W.M."/>
            <person name="Barrangou R."/>
            <person name="Klaenhammer T.R."/>
            <person name="Caufield P.W."/>
            <person name="Cui Y."/>
            <person name="Zhang H."/>
            <person name="O'Toole P.W."/>
        </authorList>
    </citation>
    <scope>NUCLEOTIDE SEQUENCE [LARGE SCALE GENOMIC DNA]</scope>
    <source>
        <strain evidence="10 11">DSM 15814</strain>
    </source>
</reference>
<dbReference type="Proteomes" id="UP000051999">
    <property type="component" value="Unassembled WGS sequence"/>
</dbReference>
<feature type="transmembrane region" description="Helical" evidence="7">
    <location>
        <begin position="253"/>
        <end position="276"/>
    </location>
</feature>
<comment type="caution">
    <text evidence="10">The sequence shown here is derived from an EMBL/GenBank/DDBJ whole genome shotgun (WGS) entry which is preliminary data.</text>
</comment>
<dbReference type="UniPathway" id="UPA00219"/>
<dbReference type="GO" id="GO:0046872">
    <property type="term" value="F:metal ion binding"/>
    <property type="evidence" value="ECO:0007669"/>
    <property type="project" value="UniProtKB-KW"/>
</dbReference>
<evidence type="ECO:0000256" key="4">
    <source>
        <dbReference type="ARBA" id="ARBA00022692"/>
    </source>
</evidence>
<keyword evidence="7" id="KW-0131">Cell cycle</keyword>
<feature type="transmembrane region" description="Helical" evidence="7">
    <location>
        <begin position="49"/>
        <end position="73"/>
    </location>
</feature>
<dbReference type="Pfam" id="PF00953">
    <property type="entry name" value="Glycos_transf_4"/>
    <property type="match status" value="1"/>
</dbReference>
<evidence type="ECO:0000256" key="2">
    <source>
        <dbReference type="ARBA" id="ARBA00005583"/>
    </source>
</evidence>
<dbReference type="GO" id="GO:0005886">
    <property type="term" value="C:plasma membrane"/>
    <property type="evidence" value="ECO:0007669"/>
    <property type="project" value="UniProtKB-SubCell"/>
</dbReference>
<keyword evidence="7" id="KW-0132">Cell division</keyword>
<dbReference type="CDD" id="cd06852">
    <property type="entry name" value="GT_MraY"/>
    <property type="match status" value="1"/>
</dbReference>
<keyword evidence="7" id="KW-0573">Peptidoglycan synthesis</keyword>
<feature type="binding site" evidence="9">
    <location>
        <position position="170"/>
    </location>
    <ligand>
        <name>Mg(2+)</name>
        <dbReference type="ChEBI" id="CHEBI:18420"/>
    </ligand>
</feature>
<feature type="transmembrane region" description="Helical" evidence="7">
    <location>
        <begin position="226"/>
        <end position="247"/>
    </location>
</feature>
<dbReference type="EC" id="2.7.8.13" evidence="7 8"/>
<dbReference type="InterPro" id="IPR000715">
    <property type="entry name" value="Glycosyl_transferase_4"/>
</dbReference>
<keyword evidence="7 9" id="KW-0460">Magnesium</keyword>
<feature type="transmembrane region" description="Helical" evidence="7">
    <location>
        <begin position="304"/>
        <end position="321"/>
    </location>
</feature>
<keyword evidence="7" id="KW-0133">Cell shape</keyword>
<keyword evidence="4 7" id="KW-0812">Transmembrane</keyword>
<dbReference type="InterPro" id="IPR003524">
    <property type="entry name" value="PNAcMuramoyl-5peptid_Trfase"/>
</dbReference>
<dbReference type="GO" id="GO:0008963">
    <property type="term" value="F:phospho-N-acetylmuramoyl-pentapeptide-transferase activity"/>
    <property type="evidence" value="ECO:0007669"/>
    <property type="project" value="UniProtKB-UniRule"/>
</dbReference>
<evidence type="ECO:0000256" key="1">
    <source>
        <dbReference type="ARBA" id="ARBA00004141"/>
    </source>
</evidence>
<dbReference type="STRING" id="1114972.FD35_GL002281"/>
<dbReference type="InterPro" id="IPR018480">
    <property type="entry name" value="PNAcMuramoyl-5peptid_Trfase_CS"/>
</dbReference>
<keyword evidence="7 9" id="KW-0479">Metal-binding</keyword>
<keyword evidence="7" id="KW-0961">Cell wall biogenesis/degradation</keyword>
<dbReference type="GO" id="GO:0051301">
    <property type="term" value="P:cell division"/>
    <property type="evidence" value="ECO:0007669"/>
    <property type="project" value="UniProtKB-KW"/>
</dbReference>